<evidence type="ECO:0000256" key="1">
    <source>
        <dbReference type="ARBA" id="ARBA00023118"/>
    </source>
</evidence>
<sequence length="297" mass="33340">MNKKGLTLSIVFEAESGNYGEGVGNVTSLKKLTRGTGDSFTYISRQALRYNIIQQMGEDRTPLEVDGSVIQFAPDALISDYPEIDLFGYMKTNKGTKTRSAVARLSNAIALESFQADTDFLTNKGLFDRYQAATITEGKEQKKGGNIAQSEIHHSYYTYTVTIDLDQVGIDHNEKEISVSNEEKANRVNALLQTLKFLYRDIKGRRENFSPLFVIGGVYDIKNPFFENRIKVKDNKLNVQTLASVLALDSHIADYTKCGLIEGIFDNDQQIKDTLSPLSVAAFFDFIQKEVSNYYLD</sequence>
<keyword evidence="4" id="KW-1185">Reference proteome</keyword>
<gene>
    <name evidence="3" type="primary">cas7i</name>
    <name evidence="3" type="ORF">HHU08_08195</name>
</gene>
<dbReference type="NCBIfam" id="TIGR01875">
    <property type="entry name" value="cas_MJ0381"/>
    <property type="match status" value="1"/>
</dbReference>
<organism evidence="3 4">
    <name type="scientific">Niallia alba</name>
    <dbReference type="NCBI Taxonomy" id="2729105"/>
    <lineage>
        <taxon>Bacteria</taxon>
        <taxon>Bacillati</taxon>
        <taxon>Bacillota</taxon>
        <taxon>Bacilli</taxon>
        <taxon>Bacillales</taxon>
        <taxon>Bacillaceae</taxon>
        <taxon>Niallia</taxon>
    </lineage>
</organism>
<dbReference type="Pfam" id="PF01905">
    <property type="entry name" value="DevR"/>
    <property type="match status" value="1"/>
</dbReference>
<dbReference type="InterPro" id="IPR010154">
    <property type="entry name" value="CRISPR-assoc_Cas7/Cst2/DevR"/>
</dbReference>
<accession>A0A7Y0K712</accession>
<evidence type="ECO:0000313" key="4">
    <source>
        <dbReference type="Proteomes" id="UP000588491"/>
    </source>
</evidence>
<comment type="caution">
    <text evidence="3">The sequence shown here is derived from an EMBL/GenBank/DDBJ whole genome shotgun (WGS) entry which is preliminary data.</text>
</comment>
<dbReference type="EMBL" id="JABBPK010000001">
    <property type="protein sequence ID" value="NMO76971.1"/>
    <property type="molecule type" value="Genomic_DNA"/>
</dbReference>
<evidence type="ECO:0000313" key="3">
    <source>
        <dbReference type="EMBL" id="NMO76971.1"/>
    </source>
</evidence>
<dbReference type="GO" id="GO:0051607">
    <property type="term" value="P:defense response to virus"/>
    <property type="evidence" value="ECO:0007669"/>
    <property type="project" value="UniProtKB-KW"/>
</dbReference>
<comment type="function">
    <text evidence="2">CRISPR (clustered regularly interspaced short palindromic repeat) is an adaptive immune system that provides protection against mobile genetic elements (viruses, transposable elements and conjugative plasmids). CRISPR clusters contain spacers, sequences complementary to antecedent mobile elements, and target invading nucleic acids. CRISPR clusters are transcribed and processed into CRISPR RNA (crRNA).</text>
</comment>
<keyword evidence="1" id="KW-0051">Antiviral defense</keyword>
<name>A0A7Y0K712_9BACI</name>
<protein>
    <submittedName>
        <fullName evidence="3">Type I-B CRISPR-associated protein Cas7/Cst2/DevR</fullName>
    </submittedName>
</protein>
<dbReference type="Proteomes" id="UP000588491">
    <property type="component" value="Unassembled WGS sequence"/>
</dbReference>
<dbReference type="RefSeq" id="WP_169188242.1">
    <property type="nucleotide sequence ID" value="NZ_JABBPK010000001.1"/>
</dbReference>
<dbReference type="NCBIfam" id="TIGR02585">
    <property type="entry name" value="cas_Cst2_DevR"/>
    <property type="match status" value="1"/>
</dbReference>
<evidence type="ECO:0000256" key="2">
    <source>
        <dbReference type="ARBA" id="ARBA00025626"/>
    </source>
</evidence>
<dbReference type="InterPro" id="IPR013414">
    <property type="entry name" value="Cas7/Cst2/DevR_sub_I-B/Tneap"/>
</dbReference>
<dbReference type="AlphaFoldDB" id="A0A7Y0K712"/>
<proteinExistence type="predicted"/>
<reference evidence="3 4" key="1">
    <citation type="submission" date="2020-04" db="EMBL/GenBank/DDBJ databases">
        <title>Bacillus sp. UniB3 isolated from commercial digestive syrup.</title>
        <authorList>
            <person name="Thorat V."/>
            <person name="Kirdat K."/>
            <person name="Tiwarekar B."/>
            <person name="Yadav A."/>
        </authorList>
    </citation>
    <scope>NUCLEOTIDE SEQUENCE [LARGE SCALE GENOMIC DNA]</scope>
    <source>
        <strain evidence="3 4">UniB3</strain>
    </source>
</reference>